<dbReference type="AlphaFoldDB" id="A0A6J6MK97"/>
<dbReference type="EMBL" id="CAEZWM010000276">
    <property type="protein sequence ID" value="CAB4673849.1"/>
    <property type="molecule type" value="Genomic_DNA"/>
</dbReference>
<proteinExistence type="predicted"/>
<protein>
    <submittedName>
        <fullName evidence="1">Unannotated protein</fullName>
    </submittedName>
</protein>
<reference evidence="1" key="1">
    <citation type="submission" date="2020-05" db="EMBL/GenBank/DDBJ databases">
        <authorList>
            <person name="Chiriac C."/>
            <person name="Salcher M."/>
            <person name="Ghai R."/>
            <person name="Kavagutti S V."/>
        </authorList>
    </citation>
    <scope>NUCLEOTIDE SEQUENCE</scope>
</reference>
<accession>A0A6J6MK97</accession>
<evidence type="ECO:0000313" key="1">
    <source>
        <dbReference type="EMBL" id="CAB4673849.1"/>
    </source>
</evidence>
<gene>
    <name evidence="1" type="ORF">UFOPK2242_01615</name>
</gene>
<sequence>MLRAGLIAGGATAAAIGMGTSSASAQGSSADNPAKPAVFGMASVIVDASPVFRLWDTREDGYGALSAGGIRNVFTPYTDADAISGVIVNVTITGTVGSGYLTVYAKGPIPETSTINWSASNQTIANSTTLFLQGGPSDYNIDVYCGGSGRTEFIIDEVAYLQGI</sequence>
<name>A0A6J6MK97_9ZZZZ</name>
<organism evidence="1">
    <name type="scientific">freshwater metagenome</name>
    <dbReference type="NCBI Taxonomy" id="449393"/>
    <lineage>
        <taxon>unclassified sequences</taxon>
        <taxon>metagenomes</taxon>
        <taxon>ecological metagenomes</taxon>
    </lineage>
</organism>